<dbReference type="InterPro" id="IPR044608">
    <property type="entry name" value="Ect1/PCYT2"/>
</dbReference>
<name>A0A182VUG5_9DIPT</name>
<evidence type="ECO:0000256" key="2">
    <source>
        <dbReference type="ARBA" id="ARBA00005189"/>
    </source>
</evidence>
<evidence type="ECO:0000256" key="14">
    <source>
        <dbReference type="ARBA" id="ARBA00023209"/>
    </source>
</evidence>
<evidence type="ECO:0000256" key="5">
    <source>
        <dbReference type="ARBA" id="ARBA00022525"/>
    </source>
</evidence>
<comment type="pathway">
    <text evidence="2">Lipid metabolism.</text>
</comment>
<dbReference type="SMART" id="SM00020">
    <property type="entry name" value="Tryp_SPc"/>
    <property type="match status" value="1"/>
</dbReference>
<dbReference type="Gene3D" id="3.40.50.620">
    <property type="entry name" value="HUPs"/>
    <property type="match status" value="2"/>
</dbReference>
<dbReference type="PRINTS" id="PR00722">
    <property type="entry name" value="CHYMOTRYPSIN"/>
</dbReference>
<keyword evidence="13" id="KW-0325">Glycoprotein</keyword>
<keyword evidence="4" id="KW-0444">Lipid biosynthesis</keyword>
<evidence type="ECO:0000256" key="15">
    <source>
        <dbReference type="ARBA" id="ARBA00023264"/>
    </source>
</evidence>
<evidence type="ECO:0000256" key="13">
    <source>
        <dbReference type="ARBA" id="ARBA00023180"/>
    </source>
</evidence>
<keyword evidence="7" id="KW-0808">Transferase</keyword>
<evidence type="ECO:0000256" key="3">
    <source>
        <dbReference type="ARBA" id="ARBA00010101"/>
    </source>
</evidence>
<dbReference type="InterPro" id="IPR004821">
    <property type="entry name" value="Cyt_trans-like"/>
</dbReference>
<dbReference type="CDD" id="cd00190">
    <property type="entry name" value="Tryp_SPc"/>
    <property type="match status" value="1"/>
</dbReference>
<dbReference type="CDD" id="cd02174">
    <property type="entry name" value="CCT"/>
    <property type="match status" value="1"/>
</dbReference>
<dbReference type="GO" id="GO:0006646">
    <property type="term" value="P:phosphatidylethanolamine biosynthetic process"/>
    <property type="evidence" value="ECO:0007669"/>
    <property type="project" value="InterPro"/>
</dbReference>
<evidence type="ECO:0000256" key="4">
    <source>
        <dbReference type="ARBA" id="ARBA00022516"/>
    </source>
</evidence>
<dbReference type="GO" id="GO:0006508">
    <property type="term" value="P:proteolysis"/>
    <property type="evidence" value="ECO:0007669"/>
    <property type="project" value="InterPro"/>
</dbReference>
<keyword evidence="22" id="KW-1185">Reference proteome</keyword>
<dbReference type="Pfam" id="PF01467">
    <property type="entry name" value="CTP_transf_like"/>
    <property type="match status" value="2"/>
</dbReference>
<dbReference type="GO" id="GO:0004252">
    <property type="term" value="F:serine-type endopeptidase activity"/>
    <property type="evidence" value="ECO:0007669"/>
    <property type="project" value="InterPro"/>
</dbReference>
<dbReference type="Pfam" id="PF00089">
    <property type="entry name" value="Trypsin"/>
    <property type="match status" value="1"/>
</dbReference>
<keyword evidence="5" id="KW-0964">Secreted</keyword>
<evidence type="ECO:0000256" key="7">
    <source>
        <dbReference type="ARBA" id="ARBA00022679"/>
    </source>
</evidence>
<keyword evidence="12" id="KW-1015">Disulfide bond</keyword>
<evidence type="ECO:0000256" key="16">
    <source>
        <dbReference type="ARBA" id="ARBA00024191"/>
    </source>
</evidence>
<keyword evidence="14" id="KW-0594">Phospholipid biosynthesis</keyword>
<dbReference type="Gene3D" id="2.40.10.10">
    <property type="entry name" value="Trypsin-like serine proteases"/>
    <property type="match status" value="2"/>
</dbReference>
<comment type="similarity">
    <text evidence="17">Belongs to the peptidase S1 family. CLIP subfamily.</text>
</comment>
<dbReference type="InterPro" id="IPR009003">
    <property type="entry name" value="Peptidase_S1_PA"/>
</dbReference>
<dbReference type="VEuPathDB" id="VectorBase:AMIN001708"/>
<evidence type="ECO:0000256" key="12">
    <source>
        <dbReference type="ARBA" id="ARBA00023157"/>
    </source>
</evidence>
<dbReference type="GO" id="GO:0005737">
    <property type="term" value="C:cytoplasm"/>
    <property type="evidence" value="ECO:0007669"/>
    <property type="project" value="TreeGrafter"/>
</dbReference>
<evidence type="ECO:0000313" key="21">
    <source>
        <dbReference type="EnsemblMetazoa" id="AMIN001708-PA"/>
    </source>
</evidence>
<organism evidence="21 22">
    <name type="scientific">Anopheles minimus</name>
    <dbReference type="NCBI Taxonomy" id="112268"/>
    <lineage>
        <taxon>Eukaryota</taxon>
        <taxon>Metazoa</taxon>
        <taxon>Ecdysozoa</taxon>
        <taxon>Arthropoda</taxon>
        <taxon>Hexapoda</taxon>
        <taxon>Insecta</taxon>
        <taxon>Pterygota</taxon>
        <taxon>Neoptera</taxon>
        <taxon>Endopterygota</taxon>
        <taxon>Diptera</taxon>
        <taxon>Nematocera</taxon>
        <taxon>Culicoidea</taxon>
        <taxon>Culicidae</taxon>
        <taxon>Anophelinae</taxon>
        <taxon>Anopheles</taxon>
    </lineage>
</organism>
<dbReference type="SUPFAM" id="SSF50494">
    <property type="entry name" value="Trypsin-like serine proteases"/>
    <property type="match status" value="1"/>
</dbReference>
<dbReference type="InterPro" id="IPR001254">
    <property type="entry name" value="Trypsin_dom"/>
</dbReference>
<dbReference type="InterPro" id="IPR001314">
    <property type="entry name" value="Peptidase_S1A"/>
</dbReference>
<dbReference type="GO" id="GO:0045087">
    <property type="term" value="P:innate immune response"/>
    <property type="evidence" value="ECO:0007669"/>
    <property type="project" value="UniProtKB-KW"/>
</dbReference>
<dbReference type="STRING" id="112268.A0A182VUG5"/>
<keyword evidence="11" id="KW-0443">Lipid metabolism</keyword>
<evidence type="ECO:0000256" key="11">
    <source>
        <dbReference type="ARBA" id="ARBA00023098"/>
    </source>
</evidence>
<keyword evidence="8" id="KW-0548">Nucleotidyltransferase</keyword>
<keyword evidence="15" id="KW-1208">Phospholipid metabolism</keyword>
<dbReference type="CDD" id="cd02173">
    <property type="entry name" value="ECT"/>
    <property type="match status" value="1"/>
</dbReference>
<comment type="pathway">
    <text evidence="16">Phospholipid metabolism; phosphatidylethanolamine biosynthesis; phosphatidylethanolamine from ethanolamine: step 2/3.</text>
</comment>
<dbReference type="AlphaFoldDB" id="A0A182VUG5"/>
<dbReference type="GO" id="GO:0005576">
    <property type="term" value="C:extracellular region"/>
    <property type="evidence" value="ECO:0007669"/>
    <property type="project" value="UniProtKB-SubCell"/>
</dbReference>
<comment type="similarity">
    <text evidence="3">Belongs to the cytidylyltransferase family.</text>
</comment>
<evidence type="ECO:0000256" key="1">
    <source>
        <dbReference type="ARBA" id="ARBA00004613"/>
    </source>
</evidence>
<feature type="domain" description="Peptidase S1" evidence="20">
    <location>
        <begin position="508"/>
        <end position="763"/>
    </location>
</feature>
<proteinExistence type="inferred from homology"/>
<evidence type="ECO:0000313" key="22">
    <source>
        <dbReference type="Proteomes" id="UP000075920"/>
    </source>
</evidence>
<sequence>MENRNENGHGNSGKEVRVWCDGCYDMVHFGHANSLRQAKALGHKLVVGIHNDEDITKNKGPPVFTQEERYKMVRGIKWVDEVVEDAPYVTTLETLDKYDCDFCVHGDDITLTADGIDTYHLVKKALRYKEVSRTAGVSTTDLVGRMLLLTKNHFKQGDKEYEVEKDDAYEALLKRYNVEKFQISGSSQLGQDHTARSPWTGCSQFLPTTQKIIQFSDGKSPKPTDRIVYVAGAFDLFHVGHLDFLEKAKEHGDYLIVGLHTDPVVNQYKGGNYPIMNLHERVLSVLACKYVNEVVIGAPYSVTTDLMEHFNVSVVCHGQTHIALDVGYIDPYAIPKQMGKFMLIDSGNTITTEDIVERIIRHRLEFEQRNKKKEKKEIEVYEAMQKVKLAQKSAHTIEESETSGSNTVARSIPVAYQDPTREPLPSAETTAALKESKALYRVSCPGLSECVPLAECPDLLLEITRQCYRGDFSLSCGVNEFEPHVCCPRVTSPTFNDQRAPAACGKSIVQGDFYNGLGAYPFVARIGFKNTKTGTFIFPCSGSIIARQIVLTSAHCALAKADSHRLSSVRVGDYDTRTDPDCGSTGFCAPVAINHAVSQIIVHPDYIEGQYHHDIALLILRTPINYTVAAQPICLHARKQDLTVGRRVQIIGWGKLSISATKSPELQTLEVPLTSWDKCVRAYASTGALQSPQSIDGEWMCAGGEGRDACHGFGGAPLIIRDQGRYAQIGIMSFGAETCGALNMPSVYTSIAHYAPWIEANSPKAFV</sequence>
<evidence type="ECO:0000256" key="10">
    <source>
        <dbReference type="ARBA" id="ARBA00022859"/>
    </source>
</evidence>
<protein>
    <recommendedName>
        <fullName evidence="18">ethanolamine-phosphate cytidylyltransferase</fullName>
        <ecNumber evidence="18">2.7.7.14</ecNumber>
    </recommendedName>
    <alternativeName>
        <fullName evidence="19">CTP:phosphoethanolamine cytidylyltransferase</fullName>
    </alternativeName>
</protein>
<dbReference type="EC" id="2.7.7.14" evidence="18"/>
<dbReference type="EnsemblMetazoa" id="AMIN001708-RA">
    <property type="protein sequence ID" value="AMIN001708-PA"/>
    <property type="gene ID" value="AMIN001708"/>
</dbReference>
<dbReference type="InterPro" id="IPR041723">
    <property type="entry name" value="CCT"/>
</dbReference>
<dbReference type="PROSITE" id="PS50240">
    <property type="entry name" value="TRYPSIN_DOM"/>
    <property type="match status" value="1"/>
</dbReference>
<comment type="subcellular location">
    <subcellularLocation>
        <location evidence="1">Secreted</location>
    </subcellularLocation>
</comment>
<keyword evidence="6" id="KW-0399">Innate immunity</keyword>
<evidence type="ECO:0000256" key="8">
    <source>
        <dbReference type="ARBA" id="ARBA00022695"/>
    </source>
</evidence>
<keyword evidence="9" id="KW-0732">Signal</keyword>
<dbReference type="PANTHER" id="PTHR45780:SF2">
    <property type="entry name" value="ETHANOLAMINE-PHOSPHATE CYTIDYLYLTRANSFERASE"/>
    <property type="match status" value="1"/>
</dbReference>
<keyword evidence="10" id="KW-0391">Immunity</keyword>
<dbReference type="FunFam" id="2.40.10.10:FF:000028">
    <property type="entry name" value="Serine protease easter"/>
    <property type="match status" value="1"/>
</dbReference>
<reference evidence="21" key="2">
    <citation type="submission" date="2020-05" db="UniProtKB">
        <authorList>
            <consortium name="EnsemblMetazoa"/>
        </authorList>
    </citation>
    <scope>IDENTIFICATION</scope>
    <source>
        <strain evidence="21">MINIMUS1</strain>
    </source>
</reference>
<evidence type="ECO:0000256" key="9">
    <source>
        <dbReference type="ARBA" id="ARBA00022729"/>
    </source>
</evidence>
<reference evidence="22" key="1">
    <citation type="submission" date="2013-03" db="EMBL/GenBank/DDBJ databases">
        <title>The Genome Sequence of Anopheles minimus MINIMUS1.</title>
        <authorList>
            <consortium name="The Broad Institute Genomics Platform"/>
            <person name="Neafsey D.E."/>
            <person name="Walton C."/>
            <person name="Walker B."/>
            <person name="Young S.K."/>
            <person name="Zeng Q."/>
            <person name="Gargeya S."/>
            <person name="Fitzgerald M."/>
            <person name="Haas B."/>
            <person name="Abouelleil A."/>
            <person name="Allen A.W."/>
            <person name="Alvarado L."/>
            <person name="Arachchi H.M."/>
            <person name="Berlin A.M."/>
            <person name="Chapman S.B."/>
            <person name="Gainer-Dewar J."/>
            <person name="Goldberg J."/>
            <person name="Griggs A."/>
            <person name="Gujja S."/>
            <person name="Hansen M."/>
            <person name="Howarth C."/>
            <person name="Imamovic A."/>
            <person name="Ireland A."/>
            <person name="Larimer J."/>
            <person name="McCowan C."/>
            <person name="Murphy C."/>
            <person name="Pearson M."/>
            <person name="Poon T.W."/>
            <person name="Priest M."/>
            <person name="Roberts A."/>
            <person name="Saif S."/>
            <person name="Shea T."/>
            <person name="Sisk P."/>
            <person name="Sykes S."/>
            <person name="Wortman J."/>
            <person name="Nusbaum C."/>
            <person name="Birren B."/>
        </authorList>
    </citation>
    <scope>NUCLEOTIDE SEQUENCE [LARGE SCALE GENOMIC DNA]</scope>
    <source>
        <strain evidence="22">MINIMUS1</strain>
    </source>
</reference>
<evidence type="ECO:0000256" key="17">
    <source>
        <dbReference type="ARBA" id="ARBA00024195"/>
    </source>
</evidence>
<dbReference type="InterPro" id="IPR014729">
    <property type="entry name" value="Rossmann-like_a/b/a_fold"/>
</dbReference>
<dbReference type="InterPro" id="IPR043504">
    <property type="entry name" value="Peptidase_S1_PA_chymotrypsin"/>
</dbReference>
<dbReference type="SUPFAM" id="SSF52374">
    <property type="entry name" value="Nucleotidylyl transferase"/>
    <property type="match status" value="2"/>
</dbReference>
<evidence type="ECO:0000259" key="20">
    <source>
        <dbReference type="PROSITE" id="PS50240"/>
    </source>
</evidence>
<dbReference type="NCBIfam" id="TIGR00125">
    <property type="entry name" value="cyt_tran_rel"/>
    <property type="match status" value="2"/>
</dbReference>
<dbReference type="Proteomes" id="UP000075920">
    <property type="component" value="Unassembled WGS sequence"/>
</dbReference>
<evidence type="ECO:0000256" key="6">
    <source>
        <dbReference type="ARBA" id="ARBA00022588"/>
    </source>
</evidence>
<dbReference type="GO" id="GO:0004306">
    <property type="term" value="F:ethanolamine-phosphate cytidylyltransferase activity"/>
    <property type="evidence" value="ECO:0007669"/>
    <property type="project" value="UniProtKB-EC"/>
</dbReference>
<dbReference type="PANTHER" id="PTHR45780">
    <property type="entry name" value="ETHANOLAMINE-PHOSPHATE CYTIDYLYLTRANSFERASE"/>
    <property type="match status" value="1"/>
</dbReference>
<evidence type="ECO:0000256" key="19">
    <source>
        <dbReference type="ARBA" id="ARBA00031473"/>
    </source>
</evidence>
<accession>A0A182VUG5</accession>
<evidence type="ECO:0000256" key="18">
    <source>
        <dbReference type="ARBA" id="ARBA00024221"/>
    </source>
</evidence>